<dbReference type="InterPro" id="IPR013099">
    <property type="entry name" value="K_chnl_dom"/>
</dbReference>
<feature type="transmembrane region" description="Helical" evidence="8">
    <location>
        <begin position="189"/>
        <end position="208"/>
    </location>
</feature>
<evidence type="ECO:0000256" key="8">
    <source>
        <dbReference type="SAM" id="Phobius"/>
    </source>
</evidence>
<comment type="subcellular location">
    <subcellularLocation>
        <location evidence="1">Membrane</location>
        <topology evidence="1">Multi-pass membrane protein</topology>
    </subcellularLocation>
</comment>
<keyword evidence="5" id="KW-0406">Ion transport</keyword>
<dbReference type="Pfam" id="PF07885">
    <property type="entry name" value="Ion_trans_2"/>
    <property type="match status" value="1"/>
</dbReference>
<feature type="transmembrane region" description="Helical" evidence="8">
    <location>
        <begin position="156"/>
        <end position="177"/>
    </location>
</feature>
<evidence type="ECO:0000256" key="5">
    <source>
        <dbReference type="ARBA" id="ARBA00023065"/>
    </source>
</evidence>
<evidence type="ECO:0000256" key="2">
    <source>
        <dbReference type="ARBA" id="ARBA00022448"/>
    </source>
</evidence>
<dbReference type="Gene3D" id="1.10.287.70">
    <property type="match status" value="1"/>
</dbReference>
<evidence type="ECO:0000256" key="3">
    <source>
        <dbReference type="ARBA" id="ARBA00022692"/>
    </source>
</evidence>
<dbReference type="InterPro" id="IPR028325">
    <property type="entry name" value="VG_K_chnl"/>
</dbReference>
<feature type="transmembrane region" description="Helical" evidence="8">
    <location>
        <begin position="35"/>
        <end position="58"/>
    </location>
</feature>
<evidence type="ECO:0000259" key="9">
    <source>
        <dbReference type="Pfam" id="PF07885"/>
    </source>
</evidence>
<comment type="caution">
    <text evidence="10">The sequence shown here is derived from an EMBL/GenBank/DDBJ whole genome shotgun (WGS) entry which is preliminary data.</text>
</comment>
<dbReference type="PANTHER" id="PTHR11537:SF254">
    <property type="entry name" value="POTASSIUM VOLTAGE-GATED CHANNEL PROTEIN SHAB"/>
    <property type="match status" value="1"/>
</dbReference>
<evidence type="ECO:0000256" key="1">
    <source>
        <dbReference type="ARBA" id="ARBA00004141"/>
    </source>
</evidence>
<proteinExistence type="predicted"/>
<evidence type="ECO:0000256" key="6">
    <source>
        <dbReference type="ARBA" id="ARBA00023136"/>
    </source>
</evidence>
<dbReference type="SUPFAM" id="SSF81324">
    <property type="entry name" value="Voltage-gated potassium channels"/>
    <property type="match status" value="1"/>
</dbReference>
<feature type="domain" description="Potassium channel" evidence="9">
    <location>
        <begin position="165"/>
        <end position="240"/>
    </location>
</feature>
<evidence type="ECO:0000313" key="10">
    <source>
        <dbReference type="EMBL" id="MFD2259279.1"/>
    </source>
</evidence>
<dbReference type="PRINTS" id="PR00169">
    <property type="entry name" value="KCHANNEL"/>
</dbReference>
<keyword evidence="6 8" id="KW-0472">Membrane</keyword>
<keyword evidence="4 8" id="KW-1133">Transmembrane helix</keyword>
<accession>A0ABW5DEE5</accession>
<dbReference type="PANTHER" id="PTHR11537">
    <property type="entry name" value="VOLTAGE-GATED POTASSIUM CHANNEL"/>
    <property type="match status" value="1"/>
</dbReference>
<keyword evidence="3 8" id="KW-0812">Transmembrane</keyword>
<reference evidence="11" key="1">
    <citation type="journal article" date="2019" name="Int. J. Syst. Evol. Microbiol.">
        <title>The Global Catalogue of Microorganisms (GCM) 10K type strain sequencing project: providing services to taxonomists for standard genome sequencing and annotation.</title>
        <authorList>
            <consortium name="The Broad Institute Genomics Platform"/>
            <consortium name="The Broad Institute Genome Sequencing Center for Infectious Disease"/>
            <person name="Wu L."/>
            <person name="Ma J."/>
        </authorList>
    </citation>
    <scope>NUCLEOTIDE SEQUENCE [LARGE SCALE GENOMIC DNA]</scope>
    <source>
        <strain evidence="11">KCTC 23707</strain>
    </source>
</reference>
<organism evidence="10 11">
    <name type="scientific">Chelativorans composti</name>
    <dbReference type="NCBI Taxonomy" id="768533"/>
    <lineage>
        <taxon>Bacteria</taxon>
        <taxon>Pseudomonadati</taxon>
        <taxon>Pseudomonadota</taxon>
        <taxon>Alphaproteobacteria</taxon>
        <taxon>Hyphomicrobiales</taxon>
        <taxon>Phyllobacteriaceae</taxon>
        <taxon>Chelativorans</taxon>
    </lineage>
</organism>
<protein>
    <submittedName>
        <fullName evidence="10">Ion channel</fullName>
    </submittedName>
</protein>
<name>A0ABW5DEE5_9HYPH</name>
<keyword evidence="11" id="KW-1185">Reference proteome</keyword>
<feature type="transmembrane region" description="Helical" evidence="8">
    <location>
        <begin position="101"/>
        <end position="120"/>
    </location>
</feature>
<keyword evidence="7" id="KW-0407">Ion channel</keyword>
<dbReference type="EMBL" id="JBHUIR010000020">
    <property type="protein sequence ID" value="MFD2259279.1"/>
    <property type="molecule type" value="Genomic_DNA"/>
</dbReference>
<keyword evidence="2" id="KW-0813">Transport</keyword>
<dbReference type="RefSeq" id="WP_345098703.1">
    <property type="nucleotide sequence ID" value="NZ_BAABGS010000018.1"/>
</dbReference>
<sequence length="247" mass="27496">MNRTADQIVAASEASSEATVRAGTHPTWRARAARVLNAFGVFMALVLFVTISLETFSGQVYAEGSVYARVQLWVCIYFLADIVLFMVVVPERRRYVFRNLALILLSIPYLSLVDLLSLQLSGEARYLLRFLPIMRGGAALVMLVKMVVSNRITGLFIAYLVSFFSLVYFITLVFYVFEGGVNPLVKDYYAVLWWASMTVTTVGSNIVPVTAMGKVAAAALAAVGMTVFPIFTVYISSLVQRWNQRRV</sequence>
<gene>
    <name evidence="10" type="ORF">ACFSMZ_05820</name>
</gene>
<dbReference type="Proteomes" id="UP001597373">
    <property type="component" value="Unassembled WGS sequence"/>
</dbReference>
<feature type="transmembrane region" description="Helical" evidence="8">
    <location>
        <begin position="215"/>
        <end position="235"/>
    </location>
</feature>
<evidence type="ECO:0000256" key="4">
    <source>
        <dbReference type="ARBA" id="ARBA00022989"/>
    </source>
</evidence>
<evidence type="ECO:0000313" key="11">
    <source>
        <dbReference type="Proteomes" id="UP001597373"/>
    </source>
</evidence>
<evidence type="ECO:0000256" key="7">
    <source>
        <dbReference type="ARBA" id="ARBA00023303"/>
    </source>
</evidence>
<feature type="transmembrane region" description="Helical" evidence="8">
    <location>
        <begin position="70"/>
        <end position="89"/>
    </location>
</feature>